<keyword evidence="5" id="KW-0067">ATP-binding</keyword>
<evidence type="ECO:0000256" key="7">
    <source>
        <dbReference type="ARBA" id="ARBA00023306"/>
    </source>
</evidence>
<proteinExistence type="inferred from homology"/>
<evidence type="ECO:0000256" key="8">
    <source>
        <dbReference type="SAM" id="MobiDB-lite"/>
    </source>
</evidence>
<comment type="subcellular location">
    <subcellularLocation>
        <location evidence="1">Nucleus</location>
    </subcellularLocation>
</comment>
<dbReference type="PANTHER" id="PTHR12172:SF0">
    <property type="entry name" value="CELL CYCLE CHECKPOINT PROTEIN RAD17"/>
    <property type="match status" value="1"/>
</dbReference>
<dbReference type="GO" id="GO:0016787">
    <property type="term" value="F:hydrolase activity"/>
    <property type="evidence" value="ECO:0007669"/>
    <property type="project" value="UniProtKB-KW"/>
</dbReference>
<reference evidence="9 10" key="2">
    <citation type="submission" date="2016-08" db="EMBL/GenBank/DDBJ databases">
        <title>Pervasive Adenine N6-methylation of Active Genes in Fungi.</title>
        <authorList>
            <consortium name="DOE Joint Genome Institute"/>
            <person name="Mondo S.J."/>
            <person name="Dannebaum R.O."/>
            <person name="Kuo R.C."/>
            <person name="Labutti K."/>
            <person name="Haridas S."/>
            <person name="Kuo A."/>
            <person name="Salamov A."/>
            <person name="Ahrendt S.R."/>
            <person name="Lipzen A."/>
            <person name="Sullivan W."/>
            <person name="Andreopoulos W.B."/>
            <person name="Clum A."/>
            <person name="Lindquist E."/>
            <person name="Daum C."/>
            <person name="Ramamoorthy G.K."/>
            <person name="Gryganskyi A."/>
            <person name="Culley D."/>
            <person name="Magnuson J.K."/>
            <person name="James T.Y."/>
            <person name="O'Malley M.A."/>
            <person name="Stajich J.E."/>
            <person name="Spatafora J.W."/>
            <person name="Visel A."/>
            <person name="Grigoriev I.V."/>
        </authorList>
    </citation>
    <scope>NUCLEOTIDE SEQUENCE [LARGE SCALE GENOMIC DNA]</scope>
    <source>
        <strain evidence="9 10">S4</strain>
    </source>
</reference>
<feature type="compositionally biased region" description="Low complexity" evidence="8">
    <location>
        <begin position="7"/>
        <end position="27"/>
    </location>
</feature>
<evidence type="ECO:0000256" key="1">
    <source>
        <dbReference type="ARBA" id="ARBA00004123"/>
    </source>
</evidence>
<evidence type="ECO:0000256" key="6">
    <source>
        <dbReference type="ARBA" id="ARBA00023242"/>
    </source>
</evidence>
<keyword evidence="10" id="KW-1185">Reference proteome</keyword>
<gene>
    <name evidence="9" type="ORF">BCR32DRAFT_290740</name>
</gene>
<feature type="region of interest" description="Disordered" evidence="8">
    <location>
        <begin position="859"/>
        <end position="894"/>
    </location>
</feature>
<dbReference type="GO" id="GO:0005634">
    <property type="term" value="C:nucleus"/>
    <property type="evidence" value="ECO:0007669"/>
    <property type="project" value="UniProtKB-SubCell"/>
</dbReference>
<dbReference type="OrthoDB" id="10265971at2759"/>
<dbReference type="GO" id="GO:0003689">
    <property type="term" value="F:DNA clamp loader activity"/>
    <property type="evidence" value="ECO:0007669"/>
    <property type="project" value="TreeGrafter"/>
</dbReference>
<evidence type="ECO:0000256" key="3">
    <source>
        <dbReference type="ARBA" id="ARBA00022741"/>
    </source>
</evidence>
<evidence type="ECO:0000256" key="2">
    <source>
        <dbReference type="ARBA" id="ARBA00006168"/>
    </source>
</evidence>
<reference evidence="9 10" key="1">
    <citation type="submission" date="2016-08" db="EMBL/GenBank/DDBJ databases">
        <title>A Parts List for Fungal Cellulosomes Revealed by Comparative Genomics.</title>
        <authorList>
            <consortium name="DOE Joint Genome Institute"/>
            <person name="Haitjema C.H."/>
            <person name="Gilmore S.P."/>
            <person name="Henske J.K."/>
            <person name="Solomon K.V."/>
            <person name="De Groot R."/>
            <person name="Kuo A."/>
            <person name="Mondo S.J."/>
            <person name="Salamov A.A."/>
            <person name="Labutti K."/>
            <person name="Zhao Z."/>
            <person name="Chiniquy J."/>
            <person name="Barry K."/>
            <person name="Brewer H.M."/>
            <person name="Purvine S.O."/>
            <person name="Wright A.T."/>
            <person name="Boxma B."/>
            <person name="Van Alen T."/>
            <person name="Hackstein J.H."/>
            <person name="Baker S.E."/>
            <person name="Grigoriev I.V."/>
            <person name="O'Malley M.A."/>
        </authorList>
    </citation>
    <scope>NUCLEOTIDE SEQUENCE [LARGE SCALE GENOMIC DNA]</scope>
    <source>
        <strain evidence="9 10">S4</strain>
    </source>
</reference>
<dbReference type="GO" id="GO:0000077">
    <property type="term" value="P:DNA damage checkpoint signaling"/>
    <property type="evidence" value="ECO:0007669"/>
    <property type="project" value="TreeGrafter"/>
</dbReference>
<keyword evidence="6" id="KW-0539">Nucleus</keyword>
<comment type="similarity">
    <text evidence="2">Belongs to the rad17/RAD24 family.</text>
</comment>
<keyword evidence="9" id="KW-0378">Hydrolase</keyword>
<evidence type="ECO:0000256" key="4">
    <source>
        <dbReference type="ARBA" id="ARBA00022763"/>
    </source>
</evidence>
<feature type="region of interest" description="Disordered" evidence="8">
    <location>
        <begin position="1"/>
        <end position="28"/>
    </location>
</feature>
<feature type="region of interest" description="Disordered" evidence="8">
    <location>
        <begin position="40"/>
        <end position="86"/>
    </location>
</feature>
<dbReference type="GO" id="GO:0006281">
    <property type="term" value="P:DNA repair"/>
    <property type="evidence" value="ECO:0007669"/>
    <property type="project" value="InterPro"/>
</dbReference>
<protein>
    <submittedName>
        <fullName evidence="9">p-loop containing nucleoside triphosphate hydrolase protein</fullName>
    </submittedName>
</protein>
<name>A0A1Y1XHU0_9FUNG</name>
<dbReference type="STRING" id="1754192.A0A1Y1XHU0"/>
<dbReference type="GO" id="GO:0003682">
    <property type="term" value="F:chromatin binding"/>
    <property type="evidence" value="ECO:0007669"/>
    <property type="project" value="TreeGrafter"/>
</dbReference>
<dbReference type="PANTHER" id="PTHR12172">
    <property type="entry name" value="CELL CYCLE CHECKPOINT PROTEIN RAD17"/>
    <property type="match status" value="1"/>
</dbReference>
<evidence type="ECO:0000256" key="5">
    <source>
        <dbReference type="ARBA" id="ARBA00022840"/>
    </source>
</evidence>
<dbReference type="GO" id="GO:0005524">
    <property type="term" value="F:ATP binding"/>
    <property type="evidence" value="ECO:0007669"/>
    <property type="project" value="UniProtKB-KW"/>
</dbReference>
<dbReference type="EMBL" id="MCFG01000037">
    <property type="protein sequence ID" value="ORX85317.1"/>
    <property type="molecule type" value="Genomic_DNA"/>
</dbReference>
<organism evidence="9 10">
    <name type="scientific">Anaeromyces robustus</name>
    <dbReference type="NCBI Taxonomy" id="1754192"/>
    <lineage>
        <taxon>Eukaryota</taxon>
        <taxon>Fungi</taxon>
        <taxon>Fungi incertae sedis</taxon>
        <taxon>Chytridiomycota</taxon>
        <taxon>Chytridiomycota incertae sedis</taxon>
        <taxon>Neocallimastigomycetes</taxon>
        <taxon>Neocallimastigales</taxon>
        <taxon>Neocallimastigaceae</taxon>
        <taxon>Anaeromyces</taxon>
    </lineage>
</organism>
<dbReference type="InterPro" id="IPR027417">
    <property type="entry name" value="P-loop_NTPase"/>
</dbReference>
<dbReference type="Gene3D" id="3.40.50.300">
    <property type="entry name" value="P-loop containing nucleotide triphosphate hydrolases"/>
    <property type="match status" value="1"/>
</dbReference>
<keyword evidence="3" id="KW-0547">Nucleotide-binding</keyword>
<dbReference type="Proteomes" id="UP000193944">
    <property type="component" value="Unassembled WGS sequence"/>
</dbReference>
<sequence length="943" mass="110090">MDRKKTLSFISSSSSSSNNSKLSNNDNKNFKKKKEILIDLTVSDEENNTTPPTSSNNSVIKNNPKKKRKLNNSKSFSPKDNNDDDELSDDLFSSFPDILDIDLKDFDLNYDLRFNNNNNKSYVQKSQKDRKSKKNVRFLTEIEYIDVDKKNKKGYKITNIQESIHKYLNSTPKRTKNNIISDSETNNIETQLWIDKFIPNNSSELAVHKKKIEEVRNWLIYNIIKNKTKKPSLLILTGPTGSGKTATLRVLAEELNIEIVEWTNPINTLKISESNQEFNFDDENKKKIKDNDTTITEKFEHFFISANKYPSLQFEYEPGIRSQESYISDSLTESNSSMSLSLSSSSTPNNLNNNNNLKNYKYKIILLEDVPLLTNIHAQKKFHNLIQSYFNSSKSVYSLIFIISEILAIDDDSYKKQEFSIKTYIPTSVLNSNICHIIYFNPIAETYIAKVLNNLSKKYLPPSKHLNTKLLRIIGLHTNGDIRSAINTFQFLYLFDDPEIYISKKAKSLNIKTIGKSIDPKFRKKEANNLFSSISNKNTHLSLFHILGKILYNKRLTTTTINNNNIISMVESKFKDDSYSKSYNFEFSFGDHLKEHERLPLEDEPDEIINQSQVDPRTLLLFLEQNLYSYYEEIEELEEAFKYICLTDQFQSQWKYNKKDFSLYSQYVTMYGLLHAHTNPIPEFNKLKKMYKPEEWSANKLIDQNNKQLNDILLEWSDVSNNPFKMPFRTEHTSKSNIITEIFPYLSKITSKSNHILNREIKNSDKQFLNYINNYTNPRTNENWWDNTAYSYSLYPQTIKENILDDEMDEIIPTNKYEDEFTSLTSNITNNDIEALDSSNDSIFDTISIDDIINSNNLNNNNNNNNTNTNNTNNNNNNNNITNNNNHNDNDNKLNQSYNFMELFKKREYDKFLRQNNTSDNSQPIKDKIDLFEIEDDEIEEID</sequence>
<feature type="compositionally biased region" description="Low complexity" evidence="8">
    <location>
        <begin position="48"/>
        <end position="62"/>
    </location>
</feature>
<dbReference type="InterPro" id="IPR004582">
    <property type="entry name" value="Checkpoint_prot_Rad17_Rad24"/>
</dbReference>
<evidence type="ECO:0000313" key="9">
    <source>
        <dbReference type="EMBL" id="ORX85317.1"/>
    </source>
</evidence>
<dbReference type="GO" id="GO:0033314">
    <property type="term" value="P:mitotic DNA replication checkpoint signaling"/>
    <property type="evidence" value="ECO:0007669"/>
    <property type="project" value="TreeGrafter"/>
</dbReference>
<dbReference type="SUPFAM" id="SSF52540">
    <property type="entry name" value="P-loop containing nucleoside triphosphate hydrolases"/>
    <property type="match status" value="1"/>
</dbReference>
<keyword evidence="4" id="KW-0227">DNA damage</keyword>
<keyword evidence="7" id="KW-0131">Cell cycle</keyword>
<feature type="compositionally biased region" description="Low complexity" evidence="8">
    <location>
        <begin position="859"/>
        <end position="887"/>
    </location>
</feature>
<evidence type="ECO:0000313" key="10">
    <source>
        <dbReference type="Proteomes" id="UP000193944"/>
    </source>
</evidence>
<dbReference type="Pfam" id="PF03215">
    <property type="entry name" value="Rad17"/>
    <property type="match status" value="2"/>
</dbReference>
<dbReference type="AlphaFoldDB" id="A0A1Y1XHU0"/>
<comment type="caution">
    <text evidence="9">The sequence shown here is derived from an EMBL/GenBank/DDBJ whole genome shotgun (WGS) entry which is preliminary data.</text>
</comment>
<accession>A0A1Y1XHU0</accession>